<feature type="binding site" evidence="8">
    <location>
        <position position="164"/>
    </location>
    <ligand>
        <name>Zn(2+)</name>
        <dbReference type="ChEBI" id="CHEBI:29105"/>
        <label>2</label>
    </ligand>
</feature>
<dbReference type="InterPro" id="IPR008007">
    <property type="entry name" value="Peptidase_M42"/>
</dbReference>
<keyword evidence="3" id="KW-0645">Protease</keyword>
<evidence type="ECO:0000256" key="2">
    <source>
        <dbReference type="ARBA" id="ARBA00022438"/>
    </source>
</evidence>
<dbReference type="Proteomes" id="UP000184442">
    <property type="component" value="Unassembled WGS sequence"/>
</dbReference>
<dbReference type="OrthoDB" id="9772053at2"/>
<feature type="binding site" evidence="8">
    <location>
        <position position="217"/>
    </location>
    <ligand>
        <name>Zn(2+)</name>
        <dbReference type="ChEBI" id="CHEBI:29105"/>
        <label>1</label>
    </ligand>
</feature>
<keyword evidence="2" id="KW-0031">Aminopeptidase</keyword>
<keyword evidence="4 8" id="KW-0479">Metal-binding</keyword>
<evidence type="ECO:0000256" key="4">
    <source>
        <dbReference type="ARBA" id="ARBA00022723"/>
    </source>
</evidence>
<comment type="cofactor">
    <cofactor evidence="8">
        <name>a divalent metal cation</name>
        <dbReference type="ChEBI" id="CHEBI:60240"/>
    </cofactor>
    <text evidence="8">Binds 2 divalent metal cations per subunit.</text>
</comment>
<dbReference type="Pfam" id="PF05343">
    <property type="entry name" value="Peptidase_M42"/>
    <property type="match status" value="1"/>
</dbReference>
<dbReference type="SUPFAM" id="SSF53187">
    <property type="entry name" value="Zn-dependent exopeptidases"/>
    <property type="match status" value="1"/>
</dbReference>
<feature type="binding site" evidence="8">
    <location>
        <position position="164"/>
    </location>
    <ligand>
        <name>Zn(2+)</name>
        <dbReference type="ChEBI" id="CHEBI:29105"/>
        <label>1</label>
    </ligand>
</feature>
<evidence type="ECO:0000256" key="3">
    <source>
        <dbReference type="ARBA" id="ARBA00022670"/>
    </source>
</evidence>
<dbReference type="Gene3D" id="3.40.630.10">
    <property type="entry name" value="Zn peptidases"/>
    <property type="match status" value="1"/>
</dbReference>
<dbReference type="GO" id="GO:0006508">
    <property type="term" value="P:proteolysis"/>
    <property type="evidence" value="ECO:0007669"/>
    <property type="project" value="UniProtKB-KW"/>
</dbReference>
<evidence type="ECO:0000256" key="7">
    <source>
        <dbReference type="PIRSR" id="PIRSR001123-1"/>
    </source>
</evidence>
<name>A0A1M6GCG8_9FIRM</name>
<dbReference type="RefSeq" id="WP_073026353.1">
    <property type="nucleotide sequence ID" value="NZ_FQZS01000015.1"/>
</dbReference>
<feature type="active site" description="Proton acceptor" evidence="7">
    <location>
        <position position="194"/>
    </location>
</feature>
<protein>
    <submittedName>
        <fullName evidence="9">Endoglucanase</fullName>
    </submittedName>
</protein>
<feature type="binding site" evidence="8">
    <location>
        <position position="303"/>
    </location>
    <ligand>
        <name>Zn(2+)</name>
        <dbReference type="ChEBI" id="CHEBI:29105"/>
        <label>2</label>
    </ligand>
</feature>
<dbReference type="AlphaFoldDB" id="A0A1M6GCG8"/>
<feature type="binding site" evidence="8">
    <location>
        <position position="195"/>
    </location>
    <ligand>
        <name>Zn(2+)</name>
        <dbReference type="ChEBI" id="CHEBI:29105"/>
        <label>2</label>
    </ligand>
</feature>
<dbReference type="PANTHER" id="PTHR32481:SF0">
    <property type="entry name" value="AMINOPEPTIDASE YPDE-RELATED"/>
    <property type="match status" value="1"/>
</dbReference>
<dbReference type="Gene3D" id="2.40.30.40">
    <property type="entry name" value="Peptidase M42, domain 2"/>
    <property type="match status" value="1"/>
</dbReference>
<dbReference type="STRING" id="1122184.SAMN02745176_02307"/>
<keyword evidence="10" id="KW-1185">Reference proteome</keyword>
<dbReference type="EMBL" id="FQZS01000015">
    <property type="protein sequence ID" value="SHJ07643.1"/>
    <property type="molecule type" value="Genomic_DNA"/>
</dbReference>
<proteinExistence type="inferred from homology"/>
<evidence type="ECO:0000256" key="6">
    <source>
        <dbReference type="PIRNR" id="PIRNR001123"/>
    </source>
</evidence>
<sequence length="331" mass="36421">MLLKELTQTFGVSGYEKEVRDYIKDKVKNYADDIIVDAIGNLIVYKKGYGENKKKIMAAAHMDEIGIQVTKIESSGFIKFKTLGFLWPDTTYMSRVKFRNGVVGIVNSTIPMENVKGDFTKLCIDIGAKSKEEAMEFVKVGDVASYIGPYEELKGNNVTAKALDNRAGCYVLIKALMEMGTPYNDVYLVFTVQEELGCRGSKVTAERIQPDIGIAVDITPAHDYPCDLEGSNTLGDGTGIKISDPSVICDEYLVSEMVKCCVENNIKYQYDVIAKGGTDASSINLSNYGVRASGISIVTRYPHGPNSMVNMGDIAASAKLLSKYVDREFQF</sequence>
<dbReference type="GO" id="GO:0046872">
    <property type="term" value="F:metal ion binding"/>
    <property type="evidence" value="ECO:0007669"/>
    <property type="project" value="UniProtKB-UniRule"/>
</dbReference>
<dbReference type="GO" id="GO:0004177">
    <property type="term" value="F:aminopeptidase activity"/>
    <property type="evidence" value="ECO:0007669"/>
    <property type="project" value="UniProtKB-UniRule"/>
</dbReference>
<evidence type="ECO:0000313" key="9">
    <source>
        <dbReference type="EMBL" id="SHJ07643.1"/>
    </source>
</evidence>
<dbReference type="InterPro" id="IPR051464">
    <property type="entry name" value="Peptidase_M42_aminopept"/>
</dbReference>
<dbReference type="SUPFAM" id="SSF101821">
    <property type="entry name" value="Aminopeptidase/glucanase lid domain"/>
    <property type="match status" value="1"/>
</dbReference>
<evidence type="ECO:0000256" key="5">
    <source>
        <dbReference type="ARBA" id="ARBA00022801"/>
    </source>
</evidence>
<feature type="binding site" evidence="8">
    <location>
        <position position="61"/>
    </location>
    <ligand>
        <name>Zn(2+)</name>
        <dbReference type="ChEBI" id="CHEBI:29105"/>
        <label>1</label>
    </ligand>
</feature>
<evidence type="ECO:0000313" key="10">
    <source>
        <dbReference type="Proteomes" id="UP000184442"/>
    </source>
</evidence>
<reference evidence="9 10" key="1">
    <citation type="submission" date="2016-11" db="EMBL/GenBank/DDBJ databases">
        <authorList>
            <person name="Jaros S."/>
            <person name="Januszkiewicz K."/>
            <person name="Wedrychowicz H."/>
        </authorList>
    </citation>
    <scope>NUCLEOTIDE SEQUENCE [LARGE SCALE GENOMIC DNA]</scope>
    <source>
        <strain evidence="9 10">DSM 19022</strain>
    </source>
</reference>
<accession>A0A1M6GCG8</accession>
<organism evidence="9 10">
    <name type="scientific">Lutispora thermophila DSM 19022</name>
    <dbReference type="NCBI Taxonomy" id="1122184"/>
    <lineage>
        <taxon>Bacteria</taxon>
        <taxon>Bacillati</taxon>
        <taxon>Bacillota</taxon>
        <taxon>Clostridia</taxon>
        <taxon>Lutisporales</taxon>
        <taxon>Lutisporaceae</taxon>
        <taxon>Lutispora</taxon>
    </lineage>
</organism>
<comment type="similarity">
    <text evidence="1 6">Belongs to the peptidase M42 family.</text>
</comment>
<evidence type="ECO:0000256" key="1">
    <source>
        <dbReference type="ARBA" id="ARBA00006272"/>
    </source>
</evidence>
<keyword evidence="5" id="KW-0378">Hydrolase</keyword>
<dbReference type="PANTHER" id="PTHR32481">
    <property type="entry name" value="AMINOPEPTIDASE"/>
    <property type="match status" value="1"/>
</dbReference>
<evidence type="ECO:0000256" key="8">
    <source>
        <dbReference type="PIRSR" id="PIRSR001123-2"/>
    </source>
</evidence>
<dbReference type="InterPro" id="IPR023367">
    <property type="entry name" value="Peptidase_M42_dom2"/>
</dbReference>
<gene>
    <name evidence="9" type="ORF">SAMN02745176_02307</name>
</gene>
<dbReference type="PIRSF" id="PIRSF001123">
    <property type="entry name" value="PepA_GA"/>
    <property type="match status" value="1"/>
</dbReference>